<accession>Q1W534</accession>
<feature type="chain" id="PRO_5004197001" description="Secreted protein" evidence="1">
    <location>
        <begin position="22"/>
        <end position="241"/>
    </location>
</feature>
<protein>
    <recommendedName>
        <fullName evidence="3">Secreted protein</fullName>
    </recommendedName>
</protein>
<evidence type="ECO:0000313" key="2">
    <source>
        <dbReference type="EMBL" id="ABD94636.1"/>
    </source>
</evidence>
<gene>
    <name evidence="2" type="ORF">EXA27</name>
</gene>
<proteinExistence type="predicted"/>
<keyword evidence="1" id="KW-0732">Signal</keyword>
<reference evidence="2" key="1">
    <citation type="journal article" date="2006" name="J. Bacteriol.">
        <title>Acquisition and evolution of the exoU locus in Pseudomonas aeruginosa.</title>
        <authorList>
            <person name="Kulasekara B.R."/>
            <person name="Kulasekara H.D."/>
            <person name="Wolfgang M.C."/>
            <person name="Stevens L."/>
            <person name="Frank D.W."/>
            <person name="Lory S."/>
        </authorList>
    </citation>
    <scope>NUCLEOTIDE SEQUENCE</scope>
    <source>
        <strain evidence="2">6077</strain>
    </source>
</reference>
<feature type="signal peptide" evidence="1">
    <location>
        <begin position="1"/>
        <end position="21"/>
    </location>
</feature>
<sequence length="241" mass="26577">MPRSICSFIFLSIIAPTMALAAKIPANEYSLGDGRGYINIWPVRDGSQAFLIHNDGPNGATCGLKGVLRDNKGKVGSPEKSNLCLLRITQTGLLSVSVKREANSPSCSGWCGPRVWFEGAYNVPPKGCYYMQIRKKTRRVSDLVEKKEFDAAFSLSKDLLSKCRTELPDSTKIYQTNLLAMISAEKGDSARCLEYARWVQKQIPVRDDGQPAEDLLPAEHAFALEQRAKADALSERCSGEK</sequence>
<dbReference type="AlphaFoldDB" id="Q1W534"/>
<organism evidence="2">
    <name type="scientific">Pseudomonas aeruginosa</name>
    <dbReference type="NCBI Taxonomy" id="287"/>
    <lineage>
        <taxon>Bacteria</taxon>
        <taxon>Pseudomonadati</taxon>
        <taxon>Pseudomonadota</taxon>
        <taxon>Gammaproteobacteria</taxon>
        <taxon>Pseudomonadales</taxon>
        <taxon>Pseudomonadaceae</taxon>
        <taxon>Pseudomonas</taxon>
    </lineage>
</organism>
<dbReference type="EMBL" id="DQ437742">
    <property type="protein sequence ID" value="ABD94636.1"/>
    <property type="molecule type" value="Genomic_DNA"/>
</dbReference>
<name>Q1W534_PSEAI</name>
<evidence type="ECO:0000256" key="1">
    <source>
        <dbReference type="SAM" id="SignalP"/>
    </source>
</evidence>
<dbReference type="PATRIC" id="fig|287.2662.peg.1839"/>
<evidence type="ECO:0008006" key="3">
    <source>
        <dbReference type="Google" id="ProtNLM"/>
    </source>
</evidence>